<comment type="caution">
    <text evidence="1">The sequence shown here is derived from an EMBL/GenBank/DDBJ whole genome shotgun (WGS) entry which is preliminary data.</text>
</comment>
<organism evidence="1 2">
    <name type="scientific">Rhodanobacter ginsengisoli</name>
    <dbReference type="NCBI Taxonomy" id="418646"/>
    <lineage>
        <taxon>Bacteria</taxon>
        <taxon>Pseudomonadati</taxon>
        <taxon>Pseudomonadota</taxon>
        <taxon>Gammaproteobacteria</taxon>
        <taxon>Lysobacterales</taxon>
        <taxon>Rhodanobacteraceae</taxon>
        <taxon>Rhodanobacter</taxon>
    </lineage>
</organism>
<dbReference type="Pfam" id="PF10116">
    <property type="entry name" value="Host_attach"/>
    <property type="match status" value="1"/>
</dbReference>
<dbReference type="InterPro" id="IPR019291">
    <property type="entry name" value="Host_attachment_protein"/>
</dbReference>
<proteinExistence type="predicted"/>
<gene>
    <name evidence="1" type="ORF">ACFPPA_08905</name>
</gene>
<accession>A0ABW0QMB6</accession>
<reference evidence="2" key="1">
    <citation type="journal article" date="2019" name="Int. J. Syst. Evol. Microbiol.">
        <title>The Global Catalogue of Microorganisms (GCM) 10K type strain sequencing project: providing services to taxonomists for standard genome sequencing and annotation.</title>
        <authorList>
            <consortium name="The Broad Institute Genomics Platform"/>
            <consortium name="The Broad Institute Genome Sequencing Center for Infectious Disease"/>
            <person name="Wu L."/>
            <person name="Ma J."/>
        </authorList>
    </citation>
    <scope>NUCLEOTIDE SEQUENCE [LARGE SCALE GENOMIC DNA]</scope>
    <source>
        <strain evidence="2">CGMCC 1.16619</strain>
    </source>
</reference>
<dbReference type="RefSeq" id="WP_377319337.1">
    <property type="nucleotide sequence ID" value="NZ_JBHSNF010000001.1"/>
</dbReference>
<evidence type="ECO:0000313" key="1">
    <source>
        <dbReference type="EMBL" id="MFC5525858.1"/>
    </source>
</evidence>
<dbReference type="Proteomes" id="UP001596114">
    <property type="component" value="Unassembled WGS sequence"/>
</dbReference>
<protein>
    <submittedName>
        <fullName evidence="1">Host attachment protein</fullName>
    </submittedName>
</protein>
<sequence>MSSTWVLVADSTRARLFEVAPANKALSELACYTNPDGRAPGRKAATDRLPRVNESVGSVRHAIEPHTSLREKSTDHFAHTLGETLERGRLEHSYDRLVLVAPDRFLGALRGNFSKDLSDCVVGEIRLNLTALPLHELHSRLPGDLLARGLAES</sequence>
<evidence type="ECO:0000313" key="2">
    <source>
        <dbReference type="Proteomes" id="UP001596114"/>
    </source>
</evidence>
<dbReference type="EMBL" id="JBHSNF010000001">
    <property type="protein sequence ID" value="MFC5525858.1"/>
    <property type="molecule type" value="Genomic_DNA"/>
</dbReference>
<name>A0ABW0QMB6_9GAMM</name>
<keyword evidence="2" id="KW-1185">Reference proteome</keyword>